<feature type="DNA-binding region" description="OmpR/PhoB-type" evidence="2">
    <location>
        <begin position="8"/>
        <end position="104"/>
    </location>
</feature>
<dbReference type="PROSITE" id="PS51755">
    <property type="entry name" value="OMPR_PHOB"/>
    <property type="match status" value="1"/>
</dbReference>
<sequence length="259" mass="29916">MNELLSDVEQYVFGDFILKKDGVIFYNDKKNKLPSKELSLLILLLNSAGLLLSADEIIKKIWRGDLGAEKSLARCIYVLRKILQENKDNRYIDVVYGKGYRFIRPVTRLLPENKKKSKSMLAILPFKMENQVDSLIIHDFLLQALSKYTPLGLSILPSILTNNCKNYDDIITLLDKTQPDYYLAGTMIICNSQPCLRIELVHAGEHSIVHRESIILEKDINFSCFILQHILDEFLPNHIPCLQNKKINHQKYSIKNRLL</sequence>
<dbReference type="GO" id="GO:0000160">
    <property type="term" value="P:phosphorelay signal transduction system"/>
    <property type="evidence" value="ECO:0007669"/>
    <property type="project" value="InterPro"/>
</dbReference>
<dbReference type="InterPro" id="IPR001867">
    <property type="entry name" value="OmpR/PhoB-type_DNA-bd"/>
</dbReference>
<dbReference type="SMART" id="SM00862">
    <property type="entry name" value="Trans_reg_C"/>
    <property type="match status" value="1"/>
</dbReference>
<dbReference type="InterPro" id="IPR036388">
    <property type="entry name" value="WH-like_DNA-bd_sf"/>
</dbReference>
<dbReference type="Pfam" id="PF00486">
    <property type="entry name" value="Trans_reg_C"/>
    <property type="match status" value="1"/>
</dbReference>
<evidence type="ECO:0000313" key="4">
    <source>
        <dbReference type="EMBL" id="GFN46845.1"/>
    </source>
</evidence>
<evidence type="ECO:0000259" key="3">
    <source>
        <dbReference type="PROSITE" id="PS51755"/>
    </source>
</evidence>
<gene>
    <name evidence="4" type="primary">hilA</name>
    <name evidence="4" type="ORF">RINTU1_26250</name>
</gene>
<comment type="caution">
    <text evidence="4">The sequence shown here is derived from an EMBL/GenBank/DDBJ whole genome shotgun (WGS) entry which is preliminary data.</text>
</comment>
<accession>A0A6L2ZR30</accession>
<name>A0A6L2ZR30_9ENTR</name>
<dbReference type="Gene3D" id="1.10.10.10">
    <property type="entry name" value="Winged helix-like DNA-binding domain superfamily/Winged helix DNA-binding domain"/>
    <property type="match status" value="1"/>
</dbReference>
<keyword evidence="1 2" id="KW-0238">DNA-binding</keyword>
<dbReference type="AlphaFoldDB" id="A0A6L2ZR30"/>
<feature type="domain" description="OmpR/PhoB-type" evidence="3">
    <location>
        <begin position="8"/>
        <end position="104"/>
    </location>
</feature>
<evidence type="ECO:0000313" key="5">
    <source>
        <dbReference type="Proteomes" id="UP000504714"/>
    </source>
</evidence>
<dbReference type="InterPro" id="IPR016032">
    <property type="entry name" value="Sig_transdc_resp-reg_C-effctor"/>
</dbReference>
<dbReference type="SUPFAM" id="SSF46894">
    <property type="entry name" value="C-terminal effector domain of the bipartite response regulators"/>
    <property type="match status" value="1"/>
</dbReference>
<dbReference type="EMBL" id="BLXO01000005">
    <property type="protein sequence ID" value="GFN46845.1"/>
    <property type="molecule type" value="Genomic_DNA"/>
</dbReference>
<evidence type="ECO:0000256" key="2">
    <source>
        <dbReference type="PROSITE-ProRule" id="PRU01091"/>
    </source>
</evidence>
<dbReference type="RefSeq" id="WP_176488410.1">
    <property type="nucleotide sequence ID" value="NZ_BLXO01000005.1"/>
</dbReference>
<reference evidence="4 5" key="1">
    <citation type="submission" date="2020-06" db="EMBL/GenBank/DDBJ databases">
        <title>The genome sequence of Candidatus Regiella insecticola strain Tut.</title>
        <authorList>
            <person name="Nikoh N."/>
            <person name="Tsuchida T."/>
            <person name="Koga R."/>
            <person name="Oshima K."/>
            <person name="Hattori M."/>
            <person name="Fukatsu T."/>
        </authorList>
    </citation>
    <scope>NUCLEOTIDE SEQUENCE [LARGE SCALE GENOMIC DNA]</scope>
    <source>
        <strain evidence="4 5">Tut</strain>
    </source>
</reference>
<organism evidence="4 5">
    <name type="scientific">Candidatus Regiella insecticola</name>
    <dbReference type="NCBI Taxonomy" id="138073"/>
    <lineage>
        <taxon>Bacteria</taxon>
        <taxon>Pseudomonadati</taxon>
        <taxon>Pseudomonadota</taxon>
        <taxon>Gammaproteobacteria</taxon>
        <taxon>Enterobacterales</taxon>
        <taxon>Enterobacteriaceae</taxon>
        <taxon>aphid secondary symbionts</taxon>
        <taxon>Candidatus Regiella</taxon>
    </lineage>
</organism>
<dbReference type="GO" id="GO:0006355">
    <property type="term" value="P:regulation of DNA-templated transcription"/>
    <property type="evidence" value="ECO:0007669"/>
    <property type="project" value="InterPro"/>
</dbReference>
<protein>
    <submittedName>
        <fullName evidence="4">Invasion protein transcriptional regulator</fullName>
    </submittedName>
</protein>
<evidence type="ECO:0000256" key="1">
    <source>
        <dbReference type="ARBA" id="ARBA00023125"/>
    </source>
</evidence>
<dbReference type="Proteomes" id="UP000504714">
    <property type="component" value="Unassembled WGS sequence"/>
</dbReference>
<proteinExistence type="predicted"/>
<dbReference type="GO" id="GO:0003677">
    <property type="term" value="F:DNA binding"/>
    <property type="evidence" value="ECO:0007669"/>
    <property type="project" value="UniProtKB-UniRule"/>
</dbReference>